<reference evidence="1 2" key="1">
    <citation type="journal article" date="2015" name="Stand. Genomic Sci.">
        <title>Genomic Encyclopedia of Bacterial and Archaeal Type Strains, Phase III: the genomes of soil and plant-associated and newly described type strains.</title>
        <authorList>
            <person name="Whitman W.B."/>
            <person name="Woyke T."/>
            <person name="Klenk H.P."/>
            <person name="Zhou Y."/>
            <person name="Lilburn T.G."/>
            <person name="Beck B.J."/>
            <person name="De Vos P."/>
            <person name="Vandamme P."/>
            <person name="Eisen J.A."/>
            <person name="Garrity G."/>
            <person name="Hugenholtz P."/>
            <person name="Kyrpides N.C."/>
        </authorList>
    </citation>
    <scope>NUCLEOTIDE SEQUENCE [LARGE SCALE GENOMIC DNA]</scope>
    <source>
        <strain evidence="1 2">CGMCC 1.10116</strain>
    </source>
</reference>
<dbReference type="RefSeq" id="WP_144449826.1">
    <property type="nucleotide sequence ID" value="NZ_VLKZ01000003.1"/>
</dbReference>
<protein>
    <submittedName>
        <fullName evidence="1">Uncharacterized protein</fullName>
    </submittedName>
</protein>
<evidence type="ECO:0000313" key="2">
    <source>
        <dbReference type="Proteomes" id="UP000315711"/>
    </source>
</evidence>
<dbReference type="Proteomes" id="UP000315711">
    <property type="component" value="Unassembled WGS sequence"/>
</dbReference>
<keyword evidence="2" id="KW-1185">Reference proteome</keyword>
<organism evidence="1 2">
    <name type="scientific">Halalkalibacter nanhaiisediminis</name>
    <dbReference type="NCBI Taxonomy" id="688079"/>
    <lineage>
        <taxon>Bacteria</taxon>
        <taxon>Bacillati</taxon>
        <taxon>Bacillota</taxon>
        <taxon>Bacilli</taxon>
        <taxon>Bacillales</taxon>
        <taxon>Bacillaceae</taxon>
        <taxon>Halalkalibacter</taxon>
    </lineage>
</organism>
<dbReference type="EMBL" id="VLKZ01000003">
    <property type="protein sequence ID" value="TWI58179.1"/>
    <property type="molecule type" value="Genomic_DNA"/>
</dbReference>
<comment type="caution">
    <text evidence="1">The sequence shown here is derived from an EMBL/GenBank/DDBJ whole genome shotgun (WGS) entry which is preliminary data.</text>
</comment>
<sequence length="97" mass="11574">MNIDLTTINERIPDFTSHDEARKWFKEELKDQFLLRSIDEIEGKRVYYYHLIKDFDMYQEYMESLSSSVKHEITSMKPFESYTTVEISEDGGVSFSI</sequence>
<accession>A0A562QN61</accession>
<dbReference type="OrthoDB" id="2428270at2"/>
<name>A0A562QN61_9BACI</name>
<proteinExistence type="predicted"/>
<gene>
    <name evidence="1" type="ORF">IQ10_01513</name>
</gene>
<dbReference type="AlphaFoldDB" id="A0A562QN61"/>
<evidence type="ECO:0000313" key="1">
    <source>
        <dbReference type="EMBL" id="TWI58179.1"/>
    </source>
</evidence>